<evidence type="ECO:0000256" key="1">
    <source>
        <dbReference type="ARBA" id="ARBA00004123"/>
    </source>
</evidence>
<keyword evidence="7" id="KW-1185">Reference proteome</keyword>
<dbReference type="PANTHER" id="PTHR23318:SF0">
    <property type="entry name" value="SERINE_THREONINE-PROTEIN PHOSPHATASE 4 REGULATORY SUBUNIT 3"/>
    <property type="match status" value="1"/>
</dbReference>
<dbReference type="InterPro" id="IPR051137">
    <property type="entry name" value="PP4R3-like"/>
</dbReference>
<dbReference type="InterPro" id="IPR011993">
    <property type="entry name" value="PH-like_dom_sf"/>
</dbReference>
<evidence type="ECO:0000256" key="2">
    <source>
        <dbReference type="ARBA" id="ARBA00023242"/>
    </source>
</evidence>
<dbReference type="Gene3D" id="2.30.29.30">
    <property type="entry name" value="Pleckstrin-homology domain (PH domain)/Phosphotyrosine-binding domain (PTB)"/>
    <property type="match status" value="1"/>
</dbReference>
<protein>
    <recommendedName>
        <fullName evidence="8">Serine/threonine-protein phosphatase 4 regulatory subunit 3-like central domain-containing protein</fullName>
    </recommendedName>
</protein>
<dbReference type="Proteomes" id="UP000823775">
    <property type="component" value="Unassembled WGS sequence"/>
</dbReference>
<evidence type="ECO:0000313" key="6">
    <source>
        <dbReference type="EMBL" id="MCD7449350.1"/>
    </source>
</evidence>
<dbReference type="Pfam" id="PF22972">
    <property type="entry name" value="EVH1_PP4R3"/>
    <property type="match status" value="1"/>
</dbReference>
<proteinExistence type="predicted"/>
<evidence type="ECO:0000256" key="3">
    <source>
        <dbReference type="SAM" id="MobiDB-lite"/>
    </source>
</evidence>
<name>A0ABS8RRB1_DATST</name>
<dbReference type="SUPFAM" id="SSF50729">
    <property type="entry name" value="PH domain-like"/>
    <property type="match status" value="1"/>
</dbReference>
<accession>A0ABS8RRB1</accession>
<evidence type="ECO:0008006" key="8">
    <source>
        <dbReference type="Google" id="ProtNLM"/>
    </source>
</evidence>
<feature type="region of interest" description="Disordered" evidence="3">
    <location>
        <begin position="511"/>
        <end position="532"/>
    </location>
</feature>
<feature type="compositionally biased region" description="Basic residues" evidence="3">
    <location>
        <begin position="522"/>
        <end position="531"/>
    </location>
</feature>
<feature type="domain" description="PP4R3 EVH1-like" evidence="5">
    <location>
        <begin position="155"/>
        <end position="254"/>
    </location>
</feature>
<feature type="domain" description="Serine/threonine-protein phosphatase 4 regulatory subunit 3-like central" evidence="4">
    <location>
        <begin position="300"/>
        <end position="470"/>
    </location>
</feature>
<evidence type="ECO:0000259" key="5">
    <source>
        <dbReference type="Pfam" id="PF22972"/>
    </source>
</evidence>
<evidence type="ECO:0000313" key="7">
    <source>
        <dbReference type="Proteomes" id="UP000823775"/>
    </source>
</evidence>
<comment type="subcellular location">
    <subcellularLocation>
        <location evidence="1">Nucleus</location>
    </subcellularLocation>
</comment>
<dbReference type="EMBL" id="JACEIK010000092">
    <property type="protein sequence ID" value="MCD7449350.1"/>
    <property type="molecule type" value="Genomic_DNA"/>
</dbReference>
<organism evidence="6 7">
    <name type="scientific">Datura stramonium</name>
    <name type="common">Jimsonweed</name>
    <name type="synonym">Common thornapple</name>
    <dbReference type="NCBI Taxonomy" id="4076"/>
    <lineage>
        <taxon>Eukaryota</taxon>
        <taxon>Viridiplantae</taxon>
        <taxon>Streptophyta</taxon>
        <taxon>Embryophyta</taxon>
        <taxon>Tracheophyta</taxon>
        <taxon>Spermatophyta</taxon>
        <taxon>Magnoliopsida</taxon>
        <taxon>eudicotyledons</taxon>
        <taxon>Gunneridae</taxon>
        <taxon>Pentapetalae</taxon>
        <taxon>asterids</taxon>
        <taxon>lamiids</taxon>
        <taxon>Solanales</taxon>
        <taxon>Solanaceae</taxon>
        <taxon>Solanoideae</taxon>
        <taxon>Datureae</taxon>
        <taxon>Datura</taxon>
    </lineage>
</organism>
<dbReference type="InterPro" id="IPR055236">
    <property type="entry name" value="EVH1_PP4R3"/>
</dbReference>
<dbReference type="PANTHER" id="PTHR23318">
    <property type="entry name" value="ATP SYNTHASE GAMMA-RELATED"/>
    <property type="match status" value="1"/>
</dbReference>
<sequence length="553" mass="62700">MQEVDVFLQKMQSVELMPEKKMACSAKLIKRDIQPIHIQDIAPISFSDNPPQLPGHGDSSDLDMKKFLKTCLVGSFSKWLSSSEVVRNWVTEAWNVADGLKITQLGDSKFMFRHRQDLGNVCSQRLVKVAGKSSHASARVKDVLTGPLSLGLLAERVKVYRLNDDGKWDDQGTGHVTVDYLERSEEPGLLVTDEDEHETLLLHRISADDIYRKQEDTIISWKDPEYSTELALSFQETTGCSYIWDSICSVQRNMQFSSLNYETFHSANSDLRELPPVELSTLPLILKTVVESGVADQLLVTELILHDQDFFGKLMDLFRICEDLENVDSLHIIFKIVRGIILLNSSQILEKIFGDELILDIIGCLEYDPEAPHIHHRIFLKEHILYKEAIPIKDVVVLSKIRQTYIIGYLKDVMLAQMLDEATIANLNSIISSNNAMVVSRLKDDNTFIQELFAKLRSPTTSAESKKNLSLVKANNIGREISDSFFFSADILAVRIDLYLWRCCDQTNTTKRLGPPAQAKPNHLRRHHHQPSHAPIGAVKFGDCFWFPDSGHI</sequence>
<keyword evidence="2" id="KW-0539">Nucleus</keyword>
<dbReference type="InterPro" id="IPR006887">
    <property type="entry name" value="P4R3-like_central_dom"/>
</dbReference>
<dbReference type="Pfam" id="PF04802">
    <property type="entry name" value="PP4R3"/>
    <property type="match status" value="1"/>
</dbReference>
<reference evidence="6 7" key="1">
    <citation type="journal article" date="2021" name="BMC Genomics">
        <title>Datura genome reveals duplications of psychoactive alkaloid biosynthetic genes and high mutation rate following tissue culture.</title>
        <authorList>
            <person name="Rajewski A."/>
            <person name="Carter-House D."/>
            <person name="Stajich J."/>
            <person name="Litt A."/>
        </authorList>
    </citation>
    <scope>NUCLEOTIDE SEQUENCE [LARGE SCALE GENOMIC DNA]</scope>
    <source>
        <strain evidence="6">AR-01</strain>
    </source>
</reference>
<comment type="caution">
    <text evidence="6">The sequence shown here is derived from an EMBL/GenBank/DDBJ whole genome shotgun (WGS) entry which is preliminary data.</text>
</comment>
<evidence type="ECO:0000259" key="4">
    <source>
        <dbReference type="Pfam" id="PF04802"/>
    </source>
</evidence>
<gene>
    <name evidence="6" type="ORF">HAX54_051539</name>
</gene>